<proteinExistence type="predicted"/>
<dbReference type="EMBL" id="CP015772">
    <property type="protein sequence ID" value="ANH81520.1"/>
    <property type="molecule type" value="Genomic_DNA"/>
</dbReference>
<dbReference type="Proteomes" id="UP000077667">
    <property type="component" value="Chromosome"/>
</dbReference>
<dbReference type="STRING" id="1176587.A8C56_11505"/>
<evidence type="ECO:0000313" key="2">
    <source>
        <dbReference type="Proteomes" id="UP000077667"/>
    </source>
</evidence>
<gene>
    <name evidence="1" type="ORF">A8C56_11505</name>
</gene>
<organism evidence="1 2">
    <name type="scientific">Niabella ginsenosidivorans</name>
    <dbReference type="NCBI Taxonomy" id="1176587"/>
    <lineage>
        <taxon>Bacteria</taxon>
        <taxon>Pseudomonadati</taxon>
        <taxon>Bacteroidota</taxon>
        <taxon>Chitinophagia</taxon>
        <taxon>Chitinophagales</taxon>
        <taxon>Chitinophagaceae</taxon>
        <taxon>Niabella</taxon>
    </lineage>
</organism>
<evidence type="ECO:0000313" key="1">
    <source>
        <dbReference type="EMBL" id="ANH81520.1"/>
    </source>
</evidence>
<protein>
    <submittedName>
        <fullName evidence="1">Uncharacterized protein</fullName>
    </submittedName>
</protein>
<dbReference type="AlphaFoldDB" id="A0A1A9I485"/>
<keyword evidence="2" id="KW-1185">Reference proteome</keyword>
<dbReference type="KEGG" id="nia:A8C56_11505"/>
<reference evidence="1 2" key="1">
    <citation type="submission" date="2016-05" db="EMBL/GenBank/DDBJ databases">
        <title>Niabella ginsenosidivorans BS26 whole genome sequencing.</title>
        <authorList>
            <person name="Im W.T."/>
            <person name="Siddiqi M.Z."/>
        </authorList>
    </citation>
    <scope>NUCLEOTIDE SEQUENCE [LARGE SCALE GENOMIC DNA]</scope>
    <source>
        <strain evidence="1 2">BS26</strain>
    </source>
</reference>
<sequence length="193" mass="21652">MKLCLISIIILALLAQYGCGFDERKKQLDQREQALIAREQLVMIKEKQLKLLEDSLKKNFEKIDSANLSQAEQTFPLPDSLAGSWNVNMVCTQTNCTGFAVGDIRKETWQIAGVDNNVTIRALQGEKLIRVYTGKFTGTQLKLATPETAQTATIMKVELNIDNQNKMNGQRIITQPDGCNTSFKADLDKLKTR</sequence>
<name>A0A1A9I485_9BACT</name>
<accession>A0A1A9I485</accession>